<reference evidence="1 2" key="1">
    <citation type="journal article" date="2016" name="Environ. Microbiol.">
        <title>Genomic resolution of a cold subsurface aquifer community provides metabolic insights for novel microbes adapted to high CO concentrations.</title>
        <authorList>
            <person name="Probst A.J."/>
            <person name="Castelle C.J."/>
            <person name="Singh A."/>
            <person name="Brown C.T."/>
            <person name="Anantharaman K."/>
            <person name="Sharon I."/>
            <person name="Hug L.A."/>
            <person name="Burstein D."/>
            <person name="Emerson J.B."/>
            <person name="Thomas B.C."/>
            <person name="Banfield J.F."/>
        </authorList>
    </citation>
    <scope>NUCLEOTIDE SEQUENCE [LARGE SCALE GENOMIC DNA]</scope>
    <source>
        <strain evidence="1">CG2_30_40_21</strain>
    </source>
</reference>
<sequence>MFRGWTTALSVTVDFQEYTSNSHYEEEIPIAQVAKYWHIVLSGGRESVLRIENGGWVFYPAICSKAACLHGVIMKNHKILNFDEIIGLYERLSPANSRMVRINSELKVTMPNTIAERIMESIRLSEMLIWKKQLKK</sequence>
<proteinExistence type="predicted"/>
<evidence type="ECO:0000313" key="1">
    <source>
        <dbReference type="EMBL" id="OIP41305.1"/>
    </source>
</evidence>
<organism evidence="1 2">
    <name type="scientific">Candidatus Desantisbacteria bacterium CG2_30_40_21</name>
    <dbReference type="NCBI Taxonomy" id="1817895"/>
    <lineage>
        <taxon>Bacteria</taxon>
        <taxon>Candidatus Desantisiibacteriota</taxon>
    </lineage>
</organism>
<name>A0A1J5DYV0_9BACT</name>
<dbReference type="STRING" id="1817895.AUJ95_03540"/>
<evidence type="ECO:0000313" key="2">
    <source>
        <dbReference type="Proteomes" id="UP000183085"/>
    </source>
</evidence>
<accession>A0A1J5DYV0</accession>
<comment type="caution">
    <text evidence="1">The sequence shown here is derived from an EMBL/GenBank/DDBJ whole genome shotgun (WGS) entry which is preliminary data.</text>
</comment>
<protein>
    <submittedName>
        <fullName evidence="1">Uncharacterized protein</fullName>
    </submittedName>
</protein>
<dbReference type="Proteomes" id="UP000183085">
    <property type="component" value="Unassembled WGS sequence"/>
</dbReference>
<dbReference type="EMBL" id="MNYI01000088">
    <property type="protein sequence ID" value="OIP41305.1"/>
    <property type="molecule type" value="Genomic_DNA"/>
</dbReference>
<dbReference type="AlphaFoldDB" id="A0A1J5DYV0"/>
<gene>
    <name evidence="1" type="ORF">AUJ95_03540</name>
</gene>